<name>A0ABX6K7H1_SALCS</name>
<keyword evidence="4" id="KW-0238">DNA-binding</keyword>
<dbReference type="PANTHER" id="PTHR32071">
    <property type="entry name" value="TRANSCRIPTIONAL REGULATORY PROTEIN"/>
    <property type="match status" value="1"/>
</dbReference>
<dbReference type="InterPro" id="IPR025943">
    <property type="entry name" value="Sigma_54_int_dom_ATP-bd_2"/>
</dbReference>
<dbReference type="PROSITE" id="PS00675">
    <property type="entry name" value="SIGMA54_INTERACT_1"/>
    <property type="match status" value="1"/>
</dbReference>
<dbReference type="SUPFAM" id="SSF52540">
    <property type="entry name" value="P-loop containing nucleoside triphosphate hydrolases"/>
    <property type="match status" value="1"/>
</dbReference>
<dbReference type="InterPro" id="IPR003593">
    <property type="entry name" value="AAA+_ATPase"/>
</dbReference>
<dbReference type="PROSITE" id="PS00688">
    <property type="entry name" value="SIGMA54_INTERACT_3"/>
    <property type="match status" value="1"/>
</dbReference>
<evidence type="ECO:0000256" key="4">
    <source>
        <dbReference type="ARBA" id="ARBA00023125"/>
    </source>
</evidence>
<dbReference type="InterPro" id="IPR002078">
    <property type="entry name" value="Sigma_54_int"/>
</dbReference>
<dbReference type="PANTHER" id="PTHR32071:SF117">
    <property type="entry name" value="PTS-DEPENDENT DIHYDROXYACETONE KINASE OPERON REGULATORY PROTEIN-RELATED"/>
    <property type="match status" value="1"/>
</dbReference>
<dbReference type="InterPro" id="IPR025944">
    <property type="entry name" value="Sigma_54_int_dom_CS"/>
</dbReference>
<dbReference type="PRINTS" id="PR01590">
    <property type="entry name" value="HTHFIS"/>
</dbReference>
<accession>A0ABX6K7H1</accession>
<dbReference type="CDD" id="cd00009">
    <property type="entry name" value="AAA"/>
    <property type="match status" value="1"/>
</dbReference>
<dbReference type="Gene3D" id="1.10.10.60">
    <property type="entry name" value="Homeodomain-like"/>
    <property type="match status" value="1"/>
</dbReference>
<dbReference type="InterPro" id="IPR025662">
    <property type="entry name" value="Sigma_54_int_dom_ATP-bd_1"/>
</dbReference>
<feature type="domain" description="Sigma-54 factor interaction" evidence="6">
    <location>
        <begin position="192"/>
        <end position="421"/>
    </location>
</feature>
<keyword evidence="3" id="KW-0805">Transcription regulation</keyword>
<evidence type="ECO:0000313" key="8">
    <source>
        <dbReference type="Proteomes" id="UP000501408"/>
    </source>
</evidence>
<evidence type="ECO:0000256" key="5">
    <source>
        <dbReference type="ARBA" id="ARBA00023163"/>
    </source>
</evidence>
<keyword evidence="8" id="KW-1185">Reference proteome</keyword>
<keyword evidence="2" id="KW-0067">ATP-binding</keyword>
<dbReference type="InterPro" id="IPR002197">
    <property type="entry name" value="HTH_Fis"/>
</dbReference>
<protein>
    <submittedName>
        <fullName evidence="7">Sigma-54-dependent Fis family transcriptional regulator</fullName>
    </submittedName>
</protein>
<dbReference type="EMBL" id="CP050267">
    <property type="protein sequence ID" value="QIR07473.1"/>
    <property type="molecule type" value="Genomic_DNA"/>
</dbReference>
<dbReference type="RefSeq" id="WP_167315088.1">
    <property type="nucleotide sequence ID" value="NZ_CP050267.1"/>
</dbReference>
<dbReference type="Gene3D" id="3.40.50.300">
    <property type="entry name" value="P-loop containing nucleotide triphosphate hydrolases"/>
    <property type="match status" value="1"/>
</dbReference>
<dbReference type="Pfam" id="PF02954">
    <property type="entry name" value="HTH_8"/>
    <property type="match status" value="1"/>
</dbReference>
<dbReference type="Proteomes" id="UP000501408">
    <property type="component" value="Chromosome 2"/>
</dbReference>
<evidence type="ECO:0000313" key="7">
    <source>
        <dbReference type="EMBL" id="QIR07473.1"/>
    </source>
</evidence>
<evidence type="ECO:0000256" key="3">
    <source>
        <dbReference type="ARBA" id="ARBA00023015"/>
    </source>
</evidence>
<dbReference type="PROSITE" id="PS00676">
    <property type="entry name" value="SIGMA54_INTERACT_2"/>
    <property type="match status" value="1"/>
</dbReference>
<dbReference type="InterPro" id="IPR058031">
    <property type="entry name" value="AAA_lid_NorR"/>
</dbReference>
<dbReference type="InterPro" id="IPR027417">
    <property type="entry name" value="P-loop_NTPase"/>
</dbReference>
<dbReference type="InterPro" id="IPR009057">
    <property type="entry name" value="Homeodomain-like_sf"/>
</dbReference>
<organism evidence="7 8">
    <name type="scientific">Salinivibrio costicola</name>
    <name type="common">Vibrio costicola</name>
    <dbReference type="NCBI Taxonomy" id="51367"/>
    <lineage>
        <taxon>Bacteria</taxon>
        <taxon>Pseudomonadati</taxon>
        <taxon>Pseudomonadota</taxon>
        <taxon>Gammaproteobacteria</taxon>
        <taxon>Vibrionales</taxon>
        <taxon>Vibrionaceae</taxon>
        <taxon>Salinivibrio</taxon>
    </lineage>
</organism>
<gene>
    <name evidence="7" type="ORF">HBA18_13705</name>
</gene>
<evidence type="ECO:0000256" key="1">
    <source>
        <dbReference type="ARBA" id="ARBA00022741"/>
    </source>
</evidence>
<proteinExistence type="predicted"/>
<keyword evidence="1" id="KW-0547">Nucleotide-binding</keyword>
<evidence type="ECO:0000259" key="6">
    <source>
        <dbReference type="PROSITE" id="PS50045"/>
    </source>
</evidence>
<dbReference type="PROSITE" id="PS50045">
    <property type="entry name" value="SIGMA54_INTERACT_4"/>
    <property type="match status" value="1"/>
</dbReference>
<dbReference type="Pfam" id="PF00158">
    <property type="entry name" value="Sigma54_activat"/>
    <property type="match status" value="1"/>
</dbReference>
<reference evidence="7 8" key="1">
    <citation type="submission" date="2020-03" db="EMBL/GenBank/DDBJ databases">
        <title>Genome mining reveals the biosynthetic pathways of PHA and ectoines of the halophilic strain Salinivibrio costicola M318 isolated from fermented shrimp paste.</title>
        <authorList>
            <person name="Doan T.V."/>
            <person name="Tran L.T."/>
            <person name="Trieu T.A."/>
            <person name="Nguyen Q.V."/>
            <person name="Quach T.N."/>
            <person name="Phi T.Q."/>
            <person name="Kumar S."/>
        </authorList>
    </citation>
    <scope>NUCLEOTIDE SEQUENCE [LARGE SCALE GENOMIC DNA]</scope>
    <source>
        <strain evidence="7 8">M318</strain>
    </source>
</reference>
<dbReference type="Pfam" id="PF25601">
    <property type="entry name" value="AAA_lid_14"/>
    <property type="match status" value="1"/>
</dbReference>
<dbReference type="SMART" id="SM00382">
    <property type="entry name" value="AAA"/>
    <property type="match status" value="1"/>
</dbReference>
<sequence>MRNWLAYVTDLAKERRTVDLQSRFIQIVVGELKLREGMLLSPSCDGRQLVCHASDTSWSVTDFDTPFAHVLQNVVPMHLGAEDIVYWQSNRAFAEFVGELGLFEAVNIYPLVRRDTNTKLVVCLVGDSDALSSLWHDDPGFSQFVDVFVNQWSLLSEMEGEESRRRALRASLSDIEKRAHQQKQAASLSVTLIGDSAPMLRLRDQIANAASSHLSVLVQGETGSGKELVARAVHDLSSRNTQPFVPINCAAIPEHLLESELFGHVKGAFSGAVNHKEGLIAQADGGTLFLDEIGDMPMSLQAKLLRVLESGTFRPVGGHQEQQSDFRLVSATHVHLLEKVRAGEFRQDLYYRLLQYPLHVPALAQRKEDIRQLCFHFIQQFNQQHGTSIRDIHFQALDALLGYSFPGNVRELKHLIEYACAQTANGEAIKLATFGARLNMSVSSSPAPAPATDDVRSVCNSNGLSTSSRVLNIDAASIGDLKQALMDFEQRIIADRLSQFDGDTAKVAESLGIPRRTLTYKCRKLEIKAP</sequence>
<dbReference type="Gene3D" id="1.10.8.60">
    <property type="match status" value="1"/>
</dbReference>
<keyword evidence="5" id="KW-0804">Transcription</keyword>
<dbReference type="SUPFAM" id="SSF46689">
    <property type="entry name" value="Homeodomain-like"/>
    <property type="match status" value="1"/>
</dbReference>
<evidence type="ECO:0000256" key="2">
    <source>
        <dbReference type="ARBA" id="ARBA00022840"/>
    </source>
</evidence>